<evidence type="ECO:0000313" key="2">
    <source>
        <dbReference type="Proteomes" id="UP000887013"/>
    </source>
</evidence>
<dbReference type="Proteomes" id="UP000887013">
    <property type="component" value="Unassembled WGS sequence"/>
</dbReference>
<gene>
    <name evidence="1" type="ORF">NPIL_369701</name>
</gene>
<name>A0A8X6P772_NEPPI</name>
<dbReference type="AlphaFoldDB" id="A0A8X6P772"/>
<keyword evidence="2" id="KW-1185">Reference proteome</keyword>
<protein>
    <submittedName>
        <fullName evidence="1">Uncharacterized protein</fullName>
    </submittedName>
</protein>
<sequence>MQSECNQVITEHGVVFDADLLFHVDVFQPLSACRVHSVENEGDLKLQEVIAVLETVHTHVSLYVTLLLPWHVFESFFVCLAGACSSSV</sequence>
<accession>A0A8X6P772</accession>
<reference evidence="1" key="1">
    <citation type="submission" date="2020-08" db="EMBL/GenBank/DDBJ databases">
        <title>Multicomponent nature underlies the extraordinary mechanical properties of spider dragline silk.</title>
        <authorList>
            <person name="Kono N."/>
            <person name="Nakamura H."/>
            <person name="Mori M."/>
            <person name="Yoshida Y."/>
            <person name="Ohtoshi R."/>
            <person name="Malay A.D."/>
            <person name="Moran D.A.P."/>
            <person name="Tomita M."/>
            <person name="Numata K."/>
            <person name="Arakawa K."/>
        </authorList>
    </citation>
    <scope>NUCLEOTIDE SEQUENCE</scope>
</reference>
<proteinExistence type="predicted"/>
<dbReference type="EMBL" id="BMAW01065596">
    <property type="protein sequence ID" value="GFT51108.1"/>
    <property type="molecule type" value="Genomic_DNA"/>
</dbReference>
<evidence type="ECO:0000313" key="1">
    <source>
        <dbReference type="EMBL" id="GFT51108.1"/>
    </source>
</evidence>
<comment type="caution">
    <text evidence="1">The sequence shown here is derived from an EMBL/GenBank/DDBJ whole genome shotgun (WGS) entry which is preliminary data.</text>
</comment>
<dbReference type="OrthoDB" id="10561654at2759"/>
<organism evidence="1 2">
    <name type="scientific">Nephila pilipes</name>
    <name type="common">Giant wood spider</name>
    <name type="synonym">Nephila maculata</name>
    <dbReference type="NCBI Taxonomy" id="299642"/>
    <lineage>
        <taxon>Eukaryota</taxon>
        <taxon>Metazoa</taxon>
        <taxon>Ecdysozoa</taxon>
        <taxon>Arthropoda</taxon>
        <taxon>Chelicerata</taxon>
        <taxon>Arachnida</taxon>
        <taxon>Araneae</taxon>
        <taxon>Araneomorphae</taxon>
        <taxon>Entelegynae</taxon>
        <taxon>Araneoidea</taxon>
        <taxon>Nephilidae</taxon>
        <taxon>Nephila</taxon>
    </lineage>
</organism>